<reference evidence="2" key="1">
    <citation type="submission" date="2023-10" db="EMBL/GenBank/DDBJ databases">
        <authorList>
            <person name="Chen Y."/>
            <person name="Shah S."/>
            <person name="Dougan E. K."/>
            <person name="Thang M."/>
            <person name="Chan C."/>
        </authorList>
    </citation>
    <scope>NUCLEOTIDE SEQUENCE [LARGE SCALE GENOMIC DNA]</scope>
</reference>
<comment type="caution">
    <text evidence="2">The sequence shown here is derived from an EMBL/GenBank/DDBJ whole genome shotgun (WGS) entry which is preliminary data.</text>
</comment>
<evidence type="ECO:0000313" key="3">
    <source>
        <dbReference type="Proteomes" id="UP001189429"/>
    </source>
</evidence>
<dbReference type="Proteomes" id="UP001189429">
    <property type="component" value="Unassembled WGS sequence"/>
</dbReference>
<organism evidence="2 3">
    <name type="scientific">Prorocentrum cordatum</name>
    <dbReference type="NCBI Taxonomy" id="2364126"/>
    <lineage>
        <taxon>Eukaryota</taxon>
        <taxon>Sar</taxon>
        <taxon>Alveolata</taxon>
        <taxon>Dinophyceae</taxon>
        <taxon>Prorocentrales</taxon>
        <taxon>Prorocentraceae</taxon>
        <taxon>Prorocentrum</taxon>
    </lineage>
</organism>
<protein>
    <submittedName>
        <fullName evidence="2">Uncharacterized protein</fullName>
    </submittedName>
</protein>
<feature type="region of interest" description="Disordered" evidence="1">
    <location>
        <begin position="1"/>
        <end position="54"/>
    </location>
</feature>
<feature type="non-terminal residue" evidence="2">
    <location>
        <position position="1"/>
    </location>
</feature>
<feature type="non-terminal residue" evidence="2">
    <location>
        <position position="120"/>
    </location>
</feature>
<evidence type="ECO:0000256" key="1">
    <source>
        <dbReference type="SAM" id="MobiDB-lite"/>
    </source>
</evidence>
<evidence type="ECO:0000313" key="2">
    <source>
        <dbReference type="EMBL" id="CAK0828483.1"/>
    </source>
</evidence>
<dbReference type="EMBL" id="CAUYUJ010010067">
    <property type="protein sequence ID" value="CAK0828483.1"/>
    <property type="molecule type" value="Genomic_DNA"/>
</dbReference>
<accession>A0ABN9SF04</accession>
<keyword evidence="3" id="KW-1185">Reference proteome</keyword>
<gene>
    <name evidence="2" type="ORF">PCOR1329_LOCUS27687</name>
</gene>
<feature type="compositionally biased region" description="Low complexity" evidence="1">
    <location>
        <begin position="1"/>
        <end position="26"/>
    </location>
</feature>
<proteinExistence type="predicted"/>
<name>A0ABN9SF04_9DINO</name>
<sequence length="120" mass="13300">AATRAATCPAAAMTTRRTRSRAQTSPPRAPRTSHTRAGWQAAPGTTWRQKSQPATTLVATYPAVSTETRRTTRPLWSATCWRRSSGVLSVLPCRITPRTRLLRPWRQATSRTSSQLRATL</sequence>